<evidence type="ECO:0000313" key="3">
    <source>
        <dbReference type="WBParaSite" id="jg12659"/>
    </source>
</evidence>
<dbReference type="Pfam" id="PF07324">
    <property type="entry name" value="DGCR6"/>
    <property type="match status" value="1"/>
</dbReference>
<dbReference type="PANTHER" id="PTHR13054">
    <property type="entry name" value="DIGEORGE SYNDROME CRITICAL REGION 6 DGCR6 FAMILY MEMBER"/>
    <property type="match status" value="1"/>
</dbReference>
<evidence type="ECO:0000256" key="1">
    <source>
        <dbReference type="ARBA" id="ARBA00005939"/>
    </source>
</evidence>
<name>A0A915CVG5_9BILA</name>
<sequence length="152" mass="17308">MDLRRKQLKNRLMYFLETEDECIRAQLETSNIADGIVECLLDGTVYEIVKSLKDLQWLREAEIVNNRNSQLASITDTNDVEEITKNLDLKILETLDEIVKEQQSTLSCTGMPMFKVSDQANDIKLQMAIINFILSLSDVYANDNDGSDSVVK</sequence>
<protein>
    <submittedName>
        <fullName evidence="3">Uncharacterized protein</fullName>
    </submittedName>
</protein>
<dbReference type="Proteomes" id="UP000887574">
    <property type="component" value="Unplaced"/>
</dbReference>
<accession>A0A915CVG5</accession>
<reference evidence="3" key="1">
    <citation type="submission" date="2022-11" db="UniProtKB">
        <authorList>
            <consortium name="WormBaseParasite"/>
        </authorList>
    </citation>
    <scope>IDENTIFICATION</scope>
</reference>
<dbReference type="WBParaSite" id="jg12659">
    <property type="protein sequence ID" value="jg12659"/>
    <property type="gene ID" value="jg12659"/>
</dbReference>
<comment type="similarity">
    <text evidence="1">Belongs to the gonadal family.</text>
</comment>
<dbReference type="PANTHER" id="PTHR13054:SF2">
    <property type="entry name" value="PROTEIN DGCR6"/>
    <property type="match status" value="1"/>
</dbReference>
<evidence type="ECO:0000313" key="2">
    <source>
        <dbReference type="Proteomes" id="UP000887574"/>
    </source>
</evidence>
<dbReference type="InterPro" id="IPR010849">
    <property type="entry name" value="Gonadal"/>
</dbReference>
<keyword evidence="2" id="KW-1185">Reference proteome</keyword>
<organism evidence="2 3">
    <name type="scientific">Ditylenchus dipsaci</name>
    <dbReference type="NCBI Taxonomy" id="166011"/>
    <lineage>
        <taxon>Eukaryota</taxon>
        <taxon>Metazoa</taxon>
        <taxon>Ecdysozoa</taxon>
        <taxon>Nematoda</taxon>
        <taxon>Chromadorea</taxon>
        <taxon>Rhabditida</taxon>
        <taxon>Tylenchina</taxon>
        <taxon>Tylenchomorpha</taxon>
        <taxon>Sphaerularioidea</taxon>
        <taxon>Anguinidae</taxon>
        <taxon>Anguininae</taxon>
        <taxon>Ditylenchus</taxon>
    </lineage>
</organism>
<dbReference type="AlphaFoldDB" id="A0A915CVG5"/>
<proteinExistence type="inferred from homology"/>